<name>A0A1V9XQD7_9ACAR</name>
<evidence type="ECO:0000259" key="6">
    <source>
        <dbReference type="Pfam" id="PF16077"/>
    </source>
</evidence>
<dbReference type="PANTHER" id="PTHR23199:SF12">
    <property type="entry name" value="NEUROTROPHIN 1-RELATED"/>
    <property type="match status" value="1"/>
</dbReference>
<evidence type="ECO:0000256" key="4">
    <source>
        <dbReference type="SAM" id="MobiDB-lite"/>
    </source>
</evidence>
<dbReference type="PANTHER" id="PTHR23199">
    <property type="entry name" value="NEUROTROPHIN 1-RELATED"/>
    <property type="match status" value="1"/>
</dbReference>
<feature type="domain" description="Spaetzle" evidence="6">
    <location>
        <begin position="149"/>
        <end position="246"/>
    </location>
</feature>
<protein>
    <recommendedName>
        <fullName evidence="6">Spaetzle domain-containing protein</fullName>
    </recommendedName>
</protein>
<keyword evidence="1 5" id="KW-0732">Signal</keyword>
<evidence type="ECO:0000256" key="5">
    <source>
        <dbReference type="SAM" id="SignalP"/>
    </source>
</evidence>
<dbReference type="AlphaFoldDB" id="A0A1V9XQD7"/>
<dbReference type="Proteomes" id="UP000192247">
    <property type="component" value="Unassembled WGS sequence"/>
</dbReference>
<proteinExistence type="predicted"/>
<sequence>MLELQILVKILQLVAALLTVVSRGSPLPPQLDNNSSAIALQSSTVNGTSQYNVSDNLLFGSATSSNDTTSKKVAASTEDDESCETEPFCDTEEHPVPDDIQLKVLEQNFDRLRPFFNKDPVDPPEMYRTPVFFQSDGEFVQRACRVFQACDTKSWTIDRPKVVRDIDGHRHFLLNPELGGYRQSISLLRCSDELESCRNVDHLLPMSRPTRCETRFWQREMTAINRKTLEPYVIMVRVPVTCICYIKTITEYHLPPSKNLE</sequence>
<evidence type="ECO:0000256" key="2">
    <source>
        <dbReference type="ARBA" id="ARBA00023157"/>
    </source>
</evidence>
<reference evidence="7 8" key="1">
    <citation type="journal article" date="2017" name="Gigascience">
        <title>Draft genome of the honey bee ectoparasitic mite, Tropilaelaps mercedesae, is shaped by the parasitic life history.</title>
        <authorList>
            <person name="Dong X."/>
            <person name="Armstrong S.D."/>
            <person name="Xia D."/>
            <person name="Makepeace B.L."/>
            <person name="Darby A.C."/>
            <person name="Kadowaki T."/>
        </authorList>
    </citation>
    <scope>NUCLEOTIDE SEQUENCE [LARGE SCALE GENOMIC DNA]</scope>
    <source>
        <strain evidence="7">Wuxi-XJTLU</strain>
    </source>
</reference>
<feature type="chain" id="PRO_5011963727" description="Spaetzle domain-containing protein" evidence="5">
    <location>
        <begin position="17"/>
        <end position="261"/>
    </location>
</feature>
<dbReference type="SUPFAM" id="SSF57501">
    <property type="entry name" value="Cystine-knot cytokines"/>
    <property type="match status" value="1"/>
</dbReference>
<dbReference type="GO" id="GO:0005121">
    <property type="term" value="F:Toll binding"/>
    <property type="evidence" value="ECO:0007669"/>
    <property type="project" value="TreeGrafter"/>
</dbReference>
<dbReference type="InterPro" id="IPR052444">
    <property type="entry name" value="Spz/Toll_ligand-like"/>
</dbReference>
<keyword evidence="3" id="KW-0325">Glycoprotein</keyword>
<evidence type="ECO:0000313" key="8">
    <source>
        <dbReference type="Proteomes" id="UP000192247"/>
    </source>
</evidence>
<feature type="region of interest" description="Disordered" evidence="4">
    <location>
        <begin position="64"/>
        <end position="92"/>
    </location>
</feature>
<evidence type="ECO:0000256" key="1">
    <source>
        <dbReference type="ARBA" id="ARBA00022729"/>
    </source>
</evidence>
<comment type="caution">
    <text evidence="7">The sequence shown here is derived from an EMBL/GenBank/DDBJ whole genome shotgun (WGS) entry which is preliminary data.</text>
</comment>
<dbReference type="InterPro" id="IPR032104">
    <property type="entry name" value="Spaetzle"/>
</dbReference>
<keyword evidence="2" id="KW-1015">Disulfide bond</keyword>
<keyword evidence="8" id="KW-1185">Reference proteome</keyword>
<dbReference type="Gene3D" id="2.10.90.10">
    <property type="entry name" value="Cystine-knot cytokines"/>
    <property type="match status" value="1"/>
</dbReference>
<gene>
    <name evidence="7" type="ORF">BIW11_08246</name>
</gene>
<feature type="signal peptide" evidence="5">
    <location>
        <begin position="1"/>
        <end position="16"/>
    </location>
</feature>
<dbReference type="EMBL" id="MNPL01005949">
    <property type="protein sequence ID" value="OQR75705.1"/>
    <property type="molecule type" value="Genomic_DNA"/>
</dbReference>
<dbReference type="OrthoDB" id="6505737at2759"/>
<dbReference type="InterPro" id="IPR029034">
    <property type="entry name" value="Cystine-knot_cytokine"/>
</dbReference>
<dbReference type="GO" id="GO:0008083">
    <property type="term" value="F:growth factor activity"/>
    <property type="evidence" value="ECO:0007669"/>
    <property type="project" value="TreeGrafter"/>
</dbReference>
<dbReference type="GO" id="GO:0045087">
    <property type="term" value="P:innate immune response"/>
    <property type="evidence" value="ECO:0007669"/>
    <property type="project" value="TreeGrafter"/>
</dbReference>
<dbReference type="GO" id="GO:0005615">
    <property type="term" value="C:extracellular space"/>
    <property type="evidence" value="ECO:0007669"/>
    <property type="project" value="UniProtKB-ARBA"/>
</dbReference>
<organism evidence="7 8">
    <name type="scientific">Tropilaelaps mercedesae</name>
    <dbReference type="NCBI Taxonomy" id="418985"/>
    <lineage>
        <taxon>Eukaryota</taxon>
        <taxon>Metazoa</taxon>
        <taxon>Ecdysozoa</taxon>
        <taxon>Arthropoda</taxon>
        <taxon>Chelicerata</taxon>
        <taxon>Arachnida</taxon>
        <taxon>Acari</taxon>
        <taxon>Parasitiformes</taxon>
        <taxon>Mesostigmata</taxon>
        <taxon>Gamasina</taxon>
        <taxon>Dermanyssoidea</taxon>
        <taxon>Laelapidae</taxon>
        <taxon>Tropilaelaps</taxon>
    </lineage>
</organism>
<evidence type="ECO:0000256" key="3">
    <source>
        <dbReference type="ARBA" id="ARBA00023180"/>
    </source>
</evidence>
<dbReference type="Pfam" id="PF16077">
    <property type="entry name" value="Spaetzle"/>
    <property type="match status" value="1"/>
</dbReference>
<accession>A0A1V9XQD7</accession>
<dbReference type="InParanoid" id="A0A1V9XQD7"/>
<evidence type="ECO:0000313" key="7">
    <source>
        <dbReference type="EMBL" id="OQR75705.1"/>
    </source>
</evidence>
<dbReference type="GO" id="GO:0021556">
    <property type="term" value="P:central nervous system formation"/>
    <property type="evidence" value="ECO:0007669"/>
    <property type="project" value="TreeGrafter"/>
</dbReference>
<feature type="compositionally biased region" description="Acidic residues" evidence="4">
    <location>
        <begin position="77"/>
        <end position="90"/>
    </location>
</feature>